<evidence type="ECO:0008006" key="4">
    <source>
        <dbReference type="Google" id="ProtNLM"/>
    </source>
</evidence>
<proteinExistence type="predicted"/>
<feature type="compositionally biased region" description="Acidic residues" evidence="1">
    <location>
        <begin position="7"/>
        <end position="16"/>
    </location>
</feature>
<feature type="compositionally biased region" description="Basic and acidic residues" evidence="1">
    <location>
        <begin position="429"/>
        <end position="442"/>
    </location>
</feature>
<sequence>AEQAQEIPDEGPADEEEAKKGDEDGQPVVKKRRKKGAVADEANSFVFAYFDLMSRQGWSKGALVRLSVVASKIMDEIASSTRVITAAFRKELAALGEPRPQLSSSWTRNFPQGLEAPNRAAKKAPARQTAEQIDEATRSLKLKIAFVRKMHDIPWDRVWGFDETSIQLLPTYRRGRAKQRNKAVVAGDDKTNVTPALTHGTSSSQLLCQLIFKGKTERSQPKGVDACPWLTMTQTENRWVNDGTALEAIRRIDEEVDPRVVIRSRPWPLVRGACPARVSRGMRGALIGEFPNVKTVFVNANFTGSSQPADVALFSPLESFIRRLACEDLRSIIAAKIDDPKPLAKVIKKTVLNNKIVGWVQGGMQRLQEKDKSFEKARRKPPVKEERLDVECEAEQEHNAGKLFRRAGRNQIVPEHPPGDEEAELPAEDLQRPEEEARGLFEEERDEEPQWDMEVAIDPDPELPPDPFSPEVPTEIAALPPELPPDPFSPEAPPESDSEAPTEVAALPPLSPSAAEKAKQLMKHFAALRIAHGDRDPSCSKTSK</sequence>
<gene>
    <name evidence="2" type="ORF">PCOR1329_LOCUS27001</name>
</gene>
<keyword evidence="3" id="KW-1185">Reference proteome</keyword>
<protein>
    <recommendedName>
        <fullName evidence="4">DDE-1 domain-containing protein</fullName>
    </recommendedName>
</protein>
<name>A0ABN9S6J8_9DINO</name>
<evidence type="ECO:0000256" key="1">
    <source>
        <dbReference type="SAM" id="MobiDB-lite"/>
    </source>
</evidence>
<feature type="compositionally biased region" description="Polar residues" evidence="1">
    <location>
        <begin position="101"/>
        <end position="110"/>
    </location>
</feature>
<dbReference type="EMBL" id="CAUYUJ010009702">
    <property type="protein sequence ID" value="CAK0827475.1"/>
    <property type="molecule type" value="Genomic_DNA"/>
</dbReference>
<accession>A0ABN9S6J8</accession>
<feature type="compositionally biased region" description="Pro residues" evidence="1">
    <location>
        <begin position="481"/>
        <end position="493"/>
    </location>
</feature>
<feature type="region of interest" description="Disordered" evidence="1">
    <location>
        <begin position="100"/>
        <end position="132"/>
    </location>
</feature>
<feature type="compositionally biased region" description="Acidic residues" evidence="1">
    <location>
        <begin position="443"/>
        <end position="463"/>
    </location>
</feature>
<feature type="non-terminal residue" evidence="2">
    <location>
        <position position="544"/>
    </location>
</feature>
<feature type="region of interest" description="Disordered" evidence="1">
    <location>
        <begin position="401"/>
        <end position="518"/>
    </location>
</feature>
<evidence type="ECO:0000313" key="3">
    <source>
        <dbReference type="Proteomes" id="UP001189429"/>
    </source>
</evidence>
<feature type="non-terminal residue" evidence="2">
    <location>
        <position position="1"/>
    </location>
</feature>
<organism evidence="2 3">
    <name type="scientific">Prorocentrum cordatum</name>
    <dbReference type="NCBI Taxonomy" id="2364126"/>
    <lineage>
        <taxon>Eukaryota</taxon>
        <taxon>Sar</taxon>
        <taxon>Alveolata</taxon>
        <taxon>Dinophyceae</taxon>
        <taxon>Prorocentrales</taxon>
        <taxon>Prorocentraceae</taxon>
        <taxon>Prorocentrum</taxon>
    </lineage>
</organism>
<feature type="region of interest" description="Disordered" evidence="1">
    <location>
        <begin position="1"/>
        <end position="35"/>
    </location>
</feature>
<feature type="compositionally biased region" description="Low complexity" evidence="1">
    <location>
        <begin position="501"/>
        <end position="515"/>
    </location>
</feature>
<feature type="compositionally biased region" description="Low complexity" evidence="1">
    <location>
        <begin position="471"/>
        <end position="480"/>
    </location>
</feature>
<dbReference type="Proteomes" id="UP001189429">
    <property type="component" value="Unassembled WGS sequence"/>
</dbReference>
<comment type="caution">
    <text evidence="2">The sequence shown here is derived from an EMBL/GenBank/DDBJ whole genome shotgun (WGS) entry which is preliminary data.</text>
</comment>
<reference evidence="2" key="1">
    <citation type="submission" date="2023-10" db="EMBL/GenBank/DDBJ databases">
        <authorList>
            <person name="Chen Y."/>
            <person name="Shah S."/>
            <person name="Dougan E. K."/>
            <person name="Thang M."/>
            <person name="Chan C."/>
        </authorList>
    </citation>
    <scope>NUCLEOTIDE SEQUENCE [LARGE SCALE GENOMIC DNA]</scope>
</reference>
<evidence type="ECO:0000313" key="2">
    <source>
        <dbReference type="EMBL" id="CAK0827475.1"/>
    </source>
</evidence>